<gene>
    <name evidence="5" type="ORF">BN1051_02348</name>
</gene>
<organism evidence="5">
    <name type="scientific">Arthrobacter saudimassiliensis</name>
    <dbReference type="NCBI Taxonomy" id="1461584"/>
    <lineage>
        <taxon>Bacteria</taxon>
        <taxon>Bacillati</taxon>
        <taxon>Actinomycetota</taxon>
        <taxon>Actinomycetes</taxon>
        <taxon>Micrococcales</taxon>
        <taxon>Micrococcaceae</taxon>
        <taxon>Arthrobacter</taxon>
    </lineage>
</organism>
<dbReference type="InterPro" id="IPR014044">
    <property type="entry name" value="CAP_dom"/>
</dbReference>
<dbReference type="SUPFAM" id="SSF55797">
    <property type="entry name" value="PR-1-like"/>
    <property type="match status" value="1"/>
</dbReference>
<feature type="compositionally biased region" description="Basic and acidic residues" evidence="1">
    <location>
        <begin position="254"/>
        <end position="314"/>
    </location>
</feature>
<protein>
    <submittedName>
        <fullName evidence="5">Cysteine-rich secretory protein family protein</fullName>
    </submittedName>
</protein>
<evidence type="ECO:0000259" key="4">
    <source>
        <dbReference type="Pfam" id="PF00188"/>
    </source>
</evidence>
<keyword evidence="2" id="KW-0812">Transmembrane</keyword>
<evidence type="ECO:0000313" key="5">
    <source>
        <dbReference type="EMBL" id="CEA08985.1"/>
    </source>
</evidence>
<proteinExistence type="predicted"/>
<keyword evidence="2" id="KW-0472">Membrane</keyword>
<feature type="region of interest" description="Disordered" evidence="1">
    <location>
        <begin position="223"/>
        <end position="385"/>
    </location>
</feature>
<dbReference type="Pfam" id="PF00188">
    <property type="entry name" value="CAP"/>
    <property type="match status" value="1"/>
</dbReference>
<dbReference type="CDD" id="cd05379">
    <property type="entry name" value="CAP_bacterial"/>
    <property type="match status" value="1"/>
</dbReference>
<dbReference type="Gene3D" id="3.40.33.10">
    <property type="entry name" value="CAP"/>
    <property type="match status" value="1"/>
</dbReference>
<feature type="domain" description="SCP" evidence="4">
    <location>
        <begin position="43"/>
        <end position="153"/>
    </location>
</feature>
<dbReference type="PANTHER" id="PTHR31157:SF1">
    <property type="entry name" value="SCP DOMAIN-CONTAINING PROTEIN"/>
    <property type="match status" value="1"/>
</dbReference>
<evidence type="ECO:0000256" key="3">
    <source>
        <dbReference type="SAM" id="SignalP"/>
    </source>
</evidence>
<feature type="signal peptide" evidence="3">
    <location>
        <begin position="1"/>
        <end position="31"/>
    </location>
</feature>
<evidence type="ECO:0000256" key="1">
    <source>
        <dbReference type="SAM" id="MobiDB-lite"/>
    </source>
</evidence>
<name>A0A078MRU0_9MICC</name>
<feature type="transmembrane region" description="Helical" evidence="2">
    <location>
        <begin position="514"/>
        <end position="534"/>
    </location>
</feature>
<dbReference type="EMBL" id="LN483071">
    <property type="protein sequence ID" value="CEA08985.1"/>
    <property type="molecule type" value="Genomic_DNA"/>
</dbReference>
<feature type="chain" id="PRO_5001742439" evidence="3">
    <location>
        <begin position="32"/>
        <end position="549"/>
    </location>
</feature>
<feature type="compositionally biased region" description="Low complexity" evidence="1">
    <location>
        <begin position="315"/>
        <end position="351"/>
    </location>
</feature>
<keyword evidence="2" id="KW-1133">Transmembrane helix</keyword>
<feature type="compositionally biased region" description="Polar residues" evidence="1">
    <location>
        <begin position="373"/>
        <end position="385"/>
    </location>
</feature>
<dbReference type="AlphaFoldDB" id="A0A078MRU0"/>
<dbReference type="PATRIC" id="fig|1461584.3.peg.2322"/>
<feature type="compositionally biased region" description="Basic and acidic residues" evidence="1">
    <location>
        <begin position="223"/>
        <end position="245"/>
    </location>
</feature>
<sequence length="549" mass="56134">MRIKTLLSVLAALAVTFVATVTALPMAPASAADHQAASRIHTLINDYRAQHGLSPLAWNEGLAGVAGAWTEHSAAVANVQGAGSFMHNPNFMNQYPAGALSYSENIAWSMSADQSFQWWAGSAPHRANMLRGADTDIGIAVVQLTSGPNKGAYLATANFGQYEGTAARIEADRKAAAEEAERVEAERKAAAEEAARVEAERKAAAEEAARIEADRKAAEEAARIEADRKAAEQEAARADAERNDAADQSAADKAAAEKAAAEKAAAEEAARAEAERKAAEQEAARVEAERQTAEEAARVEAERQAAEEAARVEAESNAAEEAAGIQAAAVPAAPETTPEPTSAATPPASASNEEDTDEAEPAASAEQGAPAQGSASADINGAASTARTPGIPVMLESSDAAALTPATKGDFRADSRGSGLALSGLTPGATYQVFLHSTPINMGLVAADDQGALALAVPAELPAGDHKVALYLDGELVGWQPFTVEAAVDVMAASAVAGSGPATLANTGLTRAQLMVGGLGALLVAGGMGILLILRQQKRVGDVADASRI</sequence>
<reference evidence="5" key="1">
    <citation type="submission" date="2014-07" db="EMBL/GenBank/DDBJ databases">
        <authorList>
            <person name="Urmite Genomes Urmite Genomes"/>
        </authorList>
    </citation>
    <scope>NUCLEOTIDE SEQUENCE</scope>
    <source>
        <strain evidence="5">11W110_air</strain>
    </source>
</reference>
<keyword evidence="3" id="KW-0732">Signal</keyword>
<dbReference type="InterPro" id="IPR035940">
    <property type="entry name" value="CAP_sf"/>
</dbReference>
<dbReference type="PANTHER" id="PTHR31157">
    <property type="entry name" value="SCP DOMAIN-CONTAINING PROTEIN"/>
    <property type="match status" value="1"/>
</dbReference>
<accession>A0A078MRU0</accession>
<evidence type="ECO:0000256" key="2">
    <source>
        <dbReference type="SAM" id="Phobius"/>
    </source>
</evidence>